<dbReference type="VEuPathDB" id="AmoebaDB:EHI7A_022980"/>
<dbReference type="FunFam" id="3.40.50.300:FF:003310">
    <property type="entry name" value="Ras family protein"/>
    <property type="match status" value="1"/>
</dbReference>
<dbReference type="AlphaFoldDB" id="A0A5K1V3M6"/>
<dbReference type="GO" id="GO:0003924">
    <property type="term" value="F:GTPase activity"/>
    <property type="evidence" value="ECO:0007669"/>
    <property type="project" value="InterPro"/>
</dbReference>
<dbReference type="PRINTS" id="PR00449">
    <property type="entry name" value="RASTRNSFRMNG"/>
</dbReference>
<dbReference type="SMART" id="SM00173">
    <property type="entry name" value="RAS"/>
    <property type="match status" value="1"/>
</dbReference>
<evidence type="ECO:0000313" key="4">
    <source>
        <dbReference type="Proteomes" id="UP000078387"/>
    </source>
</evidence>
<dbReference type="VEuPathDB" id="AmoebaDB:EHI_125980"/>
<dbReference type="VEuPathDB" id="AmoebaDB:EHI8A_020470"/>
<dbReference type="SMART" id="SM00175">
    <property type="entry name" value="RAB"/>
    <property type="match status" value="1"/>
</dbReference>
<comment type="caution">
    <text evidence="3">The sequence shown here is derived from an EMBL/GenBank/DDBJ whole genome shotgun (WGS) entry which is preliminary data.</text>
</comment>
<dbReference type="Proteomes" id="UP000078387">
    <property type="component" value="Unassembled WGS sequence"/>
</dbReference>
<dbReference type="VEuPathDB" id="AmoebaDB:EHI5A_043220"/>
<dbReference type="VEuPathDB" id="AmoebaDB:KM1_051810"/>
<evidence type="ECO:0000256" key="2">
    <source>
        <dbReference type="ARBA" id="ARBA00010142"/>
    </source>
</evidence>
<organism evidence="3 4">
    <name type="scientific">Entamoeba histolytica</name>
    <dbReference type="NCBI Taxonomy" id="5759"/>
    <lineage>
        <taxon>Eukaryota</taxon>
        <taxon>Amoebozoa</taxon>
        <taxon>Evosea</taxon>
        <taxon>Archamoebae</taxon>
        <taxon>Mastigamoebida</taxon>
        <taxon>Entamoebidae</taxon>
        <taxon>Entamoeba</taxon>
    </lineage>
</organism>
<dbReference type="InterPro" id="IPR005225">
    <property type="entry name" value="Small_GTP-bd"/>
</dbReference>
<evidence type="ECO:0000313" key="3">
    <source>
        <dbReference type="EMBL" id="GAT92842.1"/>
    </source>
</evidence>
<dbReference type="OMA" id="DSDFKYG"/>
<accession>A0A5K1V3M6</accession>
<dbReference type="Pfam" id="PF00071">
    <property type="entry name" value="Ras"/>
    <property type="match status" value="1"/>
</dbReference>
<dbReference type="PROSITE" id="PS51419">
    <property type="entry name" value="RAB"/>
    <property type="match status" value="1"/>
</dbReference>
<sequence length="214" mass="24109">MLFKTLQSYTFVLVGPISSGKSSLLNCLIEQKSCSHSSSTVTNRLEVVMFENEEEAIKLEILDTPGMKLYESLSHLFFSTTSCILIVVDLSERKYEKQIDEIFASMQKIQNSCSSSGLTFSSSSESDFKYGFPMVVVGTKSDLVSQDDCQSFIQKVKDNGFISFTCSTNDIESINNVFNDLLETDFVHPQQVKKIPLKQKKKSWKKVKTQCVVL</sequence>
<evidence type="ECO:0008006" key="5">
    <source>
        <dbReference type="Google" id="ProtNLM"/>
    </source>
</evidence>
<dbReference type="InterPro" id="IPR001806">
    <property type="entry name" value="Small_GTPase"/>
</dbReference>
<dbReference type="InterPro" id="IPR050209">
    <property type="entry name" value="Rab_GTPases_membrane_traffic"/>
</dbReference>
<dbReference type="InterPro" id="IPR027417">
    <property type="entry name" value="P-loop_NTPase"/>
</dbReference>
<reference evidence="3 4" key="1">
    <citation type="submission" date="2016-05" db="EMBL/GenBank/DDBJ databases">
        <title>First whole genome sequencing of Entamoeba histolytica HM1:IMSS-clone-6.</title>
        <authorList>
            <person name="Mukherjee Avik.K."/>
            <person name="Izumyama S."/>
            <person name="Nakada-Tsukui K."/>
            <person name="Nozaki T."/>
        </authorList>
    </citation>
    <scope>NUCLEOTIDE SEQUENCE [LARGE SCALE GENOMIC DNA]</scope>
    <source>
        <strain evidence="3 4">HM1:IMSS clone 6</strain>
    </source>
</reference>
<dbReference type="GO" id="GO:0005525">
    <property type="term" value="F:GTP binding"/>
    <property type="evidence" value="ECO:0007669"/>
    <property type="project" value="InterPro"/>
</dbReference>
<evidence type="ECO:0000256" key="1">
    <source>
        <dbReference type="ARBA" id="ARBA00006270"/>
    </source>
</evidence>
<proteinExistence type="inferred from homology"/>
<name>A0A5K1V3M6_ENTHI</name>
<comment type="similarity">
    <text evidence="1">Belongs to the small GTPase superfamily. Rab family.</text>
</comment>
<protein>
    <recommendedName>
        <fullName evidence="5">Ras family GTPase</fullName>
    </recommendedName>
</protein>
<dbReference type="SUPFAM" id="SSF52540">
    <property type="entry name" value="P-loop containing nucleoside triphosphate hydrolases"/>
    <property type="match status" value="1"/>
</dbReference>
<dbReference type="PANTHER" id="PTHR47979">
    <property type="entry name" value="DRAB11-RELATED"/>
    <property type="match status" value="1"/>
</dbReference>
<dbReference type="EMBL" id="BDEQ01000001">
    <property type="protein sequence ID" value="GAT92842.1"/>
    <property type="molecule type" value="Genomic_DNA"/>
</dbReference>
<dbReference type="CDD" id="cd00882">
    <property type="entry name" value="Ras_like_GTPase"/>
    <property type="match status" value="1"/>
</dbReference>
<comment type="similarity">
    <text evidence="2">Belongs to the small GTPase superfamily. Rho family.</text>
</comment>
<dbReference type="Gene3D" id="3.40.50.300">
    <property type="entry name" value="P-loop containing nucleotide triphosphate hydrolases"/>
    <property type="match status" value="1"/>
</dbReference>
<dbReference type="NCBIfam" id="TIGR00231">
    <property type="entry name" value="small_GTP"/>
    <property type="match status" value="1"/>
</dbReference>
<gene>
    <name evidence="3" type="ORF">CL6EHI_125980</name>
</gene>